<protein>
    <submittedName>
        <fullName evidence="1">Uncharacterized protein</fullName>
    </submittedName>
</protein>
<evidence type="ECO:0000313" key="2">
    <source>
        <dbReference type="Proteomes" id="UP001207687"/>
    </source>
</evidence>
<dbReference type="RefSeq" id="WP_264653745.1">
    <property type="nucleotide sequence ID" value="NZ_JAOQNN010000001.1"/>
</dbReference>
<gene>
    <name evidence="1" type="ORF">M2256_000626</name>
</gene>
<reference evidence="1" key="1">
    <citation type="submission" date="2023-08" db="EMBL/GenBank/DDBJ databases">
        <title>Genomic analyses of the natural microbiome of Caenorhabditis elegans.</title>
        <authorList>
            <person name="Samuel B."/>
        </authorList>
    </citation>
    <scope>NUCLEOTIDE SEQUENCE</scope>
    <source>
        <strain evidence="1">BIGb0220</strain>
    </source>
</reference>
<accession>A0AAW5TN74</accession>
<dbReference type="AlphaFoldDB" id="A0AAW5TN74"/>
<organism evidence="1 2">
    <name type="scientific">Lactococcus lactis</name>
    <dbReference type="NCBI Taxonomy" id="1358"/>
    <lineage>
        <taxon>Bacteria</taxon>
        <taxon>Bacillati</taxon>
        <taxon>Bacillota</taxon>
        <taxon>Bacilli</taxon>
        <taxon>Lactobacillales</taxon>
        <taxon>Streptococcaceae</taxon>
        <taxon>Lactococcus</taxon>
    </lineage>
</organism>
<name>A0AAW5TN74_9LACT</name>
<sequence length="92" mass="11066">MKQKKKFIVMFFPTSSGEELVWLKVDVNQTDYNQSLLENPDSWQSNIIHATLFTSFYEAKKFARIAQELWHFSYFKVLEVNGWEIHRIQSLY</sequence>
<comment type="caution">
    <text evidence="1">The sequence shown here is derived from an EMBL/GenBank/DDBJ whole genome shotgun (WGS) entry which is preliminary data.</text>
</comment>
<evidence type="ECO:0000313" key="1">
    <source>
        <dbReference type="EMBL" id="MCW2280168.1"/>
    </source>
</evidence>
<dbReference type="EMBL" id="JAOQNN010000001">
    <property type="protein sequence ID" value="MCW2280168.1"/>
    <property type="molecule type" value="Genomic_DNA"/>
</dbReference>
<proteinExistence type="predicted"/>
<dbReference type="Proteomes" id="UP001207687">
    <property type="component" value="Unassembled WGS sequence"/>
</dbReference>